<dbReference type="PANTHER" id="PTHR38442">
    <property type="entry name" value="INNER MEMBRANE PROTEIN-RELATED"/>
    <property type="match status" value="1"/>
</dbReference>
<name>A0ABU6MDW4_9BACI</name>
<keyword evidence="1" id="KW-0812">Transmembrane</keyword>
<dbReference type="Pfam" id="PF04286">
    <property type="entry name" value="DUF445"/>
    <property type="match status" value="1"/>
</dbReference>
<dbReference type="PANTHER" id="PTHR38442:SF1">
    <property type="entry name" value="INNER MEMBRANE PROTEIN"/>
    <property type="match status" value="1"/>
</dbReference>
<feature type="transmembrane region" description="Helical" evidence="1">
    <location>
        <begin position="400"/>
        <end position="419"/>
    </location>
</feature>
<keyword evidence="1" id="KW-0472">Membrane</keyword>
<evidence type="ECO:0000313" key="3">
    <source>
        <dbReference type="Proteomes" id="UP001341444"/>
    </source>
</evidence>
<accession>A0ABU6MDW4</accession>
<dbReference type="EMBL" id="JARMAB010000003">
    <property type="protein sequence ID" value="MED1201868.1"/>
    <property type="molecule type" value="Genomic_DNA"/>
</dbReference>
<feature type="transmembrane region" description="Helical" evidence="1">
    <location>
        <begin position="12"/>
        <end position="31"/>
    </location>
</feature>
<evidence type="ECO:0000256" key="1">
    <source>
        <dbReference type="SAM" id="Phobius"/>
    </source>
</evidence>
<gene>
    <name evidence="2" type="ORF">P4T90_02055</name>
</gene>
<keyword evidence="3" id="KW-1185">Reference proteome</keyword>
<keyword evidence="1" id="KW-1133">Transmembrane helix</keyword>
<sequence>MDKQVKRKNTKNIALFFLLIMAAGFLLTIPVQGTLWGKLLQGGFEAGLVGGLADWFAVTALFRHPLGLPIPHTALLPKNRDKMTNGLISTLENNWLTKESIVIKLRSIRIVDKVFDLLERELHSGMVKSILQSFAAKTIRQIDLEKVSPVIENEIRGYAKKLDPSSLFDSAINQIVSRGYDEKAIDYALGQAGNWLSKEESALKLGRTAIQMMDRIDGDGFVRFAISSFTKIVNEEKIGHIIQNYLLQSIHDMKQDDERKQEVLIRPLRLQLDKLKEQEGIKKELEAWQDRLVQGYPIKGIVDKGLEQLRQKILTFIEGPDFFDVYAGPFLEKSLLQWREDEARTNRIENWTQDQIAAFIDRNHSKIGILVKENIDKLDNETLIYLIENNVGKDLQWIRINGAVCGFAIGIILTIIRILI</sequence>
<organism evidence="2 3">
    <name type="scientific">Heyndrickxia acidicola</name>
    <dbReference type="NCBI Taxonomy" id="209389"/>
    <lineage>
        <taxon>Bacteria</taxon>
        <taxon>Bacillati</taxon>
        <taxon>Bacillota</taxon>
        <taxon>Bacilli</taxon>
        <taxon>Bacillales</taxon>
        <taxon>Bacillaceae</taxon>
        <taxon>Heyndrickxia</taxon>
    </lineage>
</organism>
<dbReference type="RefSeq" id="WP_066268578.1">
    <property type="nucleotide sequence ID" value="NZ_JARMAB010000003.1"/>
</dbReference>
<comment type="caution">
    <text evidence="2">The sequence shown here is derived from an EMBL/GenBank/DDBJ whole genome shotgun (WGS) entry which is preliminary data.</text>
</comment>
<evidence type="ECO:0000313" key="2">
    <source>
        <dbReference type="EMBL" id="MED1201868.1"/>
    </source>
</evidence>
<dbReference type="Proteomes" id="UP001341444">
    <property type="component" value="Unassembled WGS sequence"/>
</dbReference>
<proteinExistence type="predicted"/>
<reference evidence="2 3" key="1">
    <citation type="submission" date="2023-03" db="EMBL/GenBank/DDBJ databases">
        <title>Bacillus Genome Sequencing.</title>
        <authorList>
            <person name="Dunlap C."/>
        </authorList>
    </citation>
    <scope>NUCLEOTIDE SEQUENCE [LARGE SCALE GENOMIC DNA]</scope>
    <source>
        <strain evidence="2 3">B-23453</strain>
    </source>
</reference>
<dbReference type="InterPro" id="IPR007383">
    <property type="entry name" value="DUF445"/>
</dbReference>
<protein>
    <submittedName>
        <fullName evidence="2">DUF445 domain-containing protein</fullName>
    </submittedName>
</protein>